<dbReference type="InterPro" id="IPR033469">
    <property type="entry name" value="CYTH-like_dom_sf"/>
</dbReference>
<dbReference type="SUPFAM" id="SSF55154">
    <property type="entry name" value="CYTH-like phosphatases"/>
    <property type="match status" value="1"/>
</dbReference>
<dbReference type="PROSITE" id="PS51708">
    <property type="entry name" value="CHAD"/>
    <property type="match status" value="1"/>
</dbReference>
<reference evidence="3 4" key="1">
    <citation type="submission" date="2024-11" db="EMBL/GenBank/DDBJ databases">
        <authorList>
            <person name="Kaparullina E.N."/>
            <person name="Delegan Y.A."/>
            <person name="Doronina N.V."/>
        </authorList>
    </citation>
    <scope>NUCLEOTIDE SEQUENCE [LARGE SCALE GENOMIC DNA]</scope>
    <source>
        <strain evidence="3 4">7sh_L</strain>
    </source>
</reference>
<dbReference type="Pfam" id="PF01928">
    <property type="entry name" value="CYTH"/>
    <property type="match status" value="1"/>
</dbReference>
<dbReference type="Gene3D" id="2.40.320.10">
    <property type="entry name" value="Hypothetical Protein Pfu-838710-001"/>
    <property type="match status" value="1"/>
</dbReference>
<protein>
    <submittedName>
        <fullName evidence="3">CHAD domain-containing protein</fullName>
    </submittedName>
</protein>
<dbReference type="Pfam" id="PF05235">
    <property type="entry name" value="CHAD"/>
    <property type="match status" value="1"/>
</dbReference>
<dbReference type="InterPro" id="IPR039013">
    <property type="entry name" value="YgiF"/>
</dbReference>
<proteinExistence type="predicted"/>
<dbReference type="SMART" id="SM01118">
    <property type="entry name" value="CYTH"/>
    <property type="match status" value="1"/>
</dbReference>
<dbReference type="PANTHER" id="PTHR39569">
    <property type="entry name" value="INORGANIC TRIPHOSPHATASE"/>
    <property type="match status" value="1"/>
</dbReference>
<dbReference type="InterPro" id="IPR007899">
    <property type="entry name" value="CHAD_dom"/>
</dbReference>
<comment type="caution">
    <text evidence="3">The sequence shown here is derived from an EMBL/GenBank/DDBJ whole genome shotgun (WGS) entry which is preliminary data.</text>
</comment>
<evidence type="ECO:0000259" key="2">
    <source>
        <dbReference type="PROSITE" id="PS51708"/>
    </source>
</evidence>
<dbReference type="InterPro" id="IPR038186">
    <property type="entry name" value="CHAD_dom_sf"/>
</dbReference>
<accession>A0ABW8GI06</accession>
<feature type="domain" description="CYTH" evidence="1">
    <location>
        <begin position="2"/>
        <end position="204"/>
    </location>
</feature>
<dbReference type="Gene3D" id="1.40.20.10">
    <property type="entry name" value="CHAD domain"/>
    <property type="match status" value="1"/>
</dbReference>
<organism evidence="3 4">
    <name type="scientific">Methylobacillus methanolivorans</name>
    <dbReference type="NCBI Taxonomy" id="1848927"/>
    <lineage>
        <taxon>Bacteria</taxon>
        <taxon>Pseudomonadati</taxon>
        <taxon>Pseudomonadota</taxon>
        <taxon>Betaproteobacteria</taxon>
        <taxon>Nitrosomonadales</taxon>
        <taxon>Methylophilaceae</taxon>
        <taxon>Methylobacillus</taxon>
    </lineage>
</organism>
<sequence length="494" mass="56094">MPNEIELKLRIAKEDIPHLRRHAAIRKYLTGKAITRRLVSTYYDTPDLQLFDQRVSLRVRRMSGGWFQAVKAAGHSLAGLHQRLEWEDIISKGEPDYTKITDPSLTPIFDDPMLRQGLQPIFTTDMRRTEWQLDYQGSHIELSLDDGLLIAGKHQEPLIEIELELKDGKIEQLFALALELQSDIALTIENVSKAQRGYAYYRQFPQLPSKAKPAGLTATDQPSDAFAKAGWECLRHLQSNQAIAIQGDDPEGVHQMRVALRRLKVTLKAFGINNDTINDEIDWLNSLLAKARDLDVLLHETLPSLKLSTDVLHKAQAHVSSAQKRAYSTLRNGLRQSRYQHLLLTLGYLFACGLPIGHPKLSRTASSHLQRTHKKLFKQGKQLDKLSTEQRHQLRILTRRLRYALELFTPLYQGKKSGKQAAKLLSTLSGLQANLGTLNDTAVTSQTLERMSKRNPGLVPVLPIWQQAARKREKRHTADLPNLWKALKKASTPW</sequence>
<evidence type="ECO:0000313" key="3">
    <source>
        <dbReference type="EMBL" id="MFJ5444618.1"/>
    </source>
</evidence>
<dbReference type="InterPro" id="IPR023577">
    <property type="entry name" value="CYTH_domain"/>
</dbReference>
<name>A0ABW8GI06_9PROT</name>
<dbReference type="PROSITE" id="PS51707">
    <property type="entry name" value="CYTH"/>
    <property type="match status" value="1"/>
</dbReference>
<dbReference type="CDD" id="cd07756">
    <property type="entry name" value="CYTH-like_Pase_CHAD"/>
    <property type="match status" value="1"/>
</dbReference>
<keyword evidence="4" id="KW-1185">Reference proteome</keyword>
<dbReference type="SMART" id="SM00880">
    <property type="entry name" value="CHAD"/>
    <property type="match status" value="1"/>
</dbReference>
<feature type="domain" description="CHAD" evidence="2">
    <location>
        <begin position="219"/>
        <end position="492"/>
    </location>
</feature>
<evidence type="ECO:0000259" key="1">
    <source>
        <dbReference type="PROSITE" id="PS51707"/>
    </source>
</evidence>
<gene>
    <name evidence="3" type="ORF">ACIKP9_00085</name>
</gene>
<dbReference type="Proteomes" id="UP001617669">
    <property type="component" value="Unassembled WGS sequence"/>
</dbReference>
<dbReference type="RefSeq" id="WP_400877646.1">
    <property type="nucleotide sequence ID" value="NZ_JBIWXY010000001.1"/>
</dbReference>
<dbReference type="PANTHER" id="PTHR39569:SF1">
    <property type="entry name" value="INORGANIC TRIPHOSPHATASE"/>
    <property type="match status" value="1"/>
</dbReference>
<dbReference type="EMBL" id="JBIWXY010000001">
    <property type="protein sequence ID" value="MFJ5444618.1"/>
    <property type="molecule type" value="Genomic_DNA"/>
</dbReference>
<evidence type="ECO:0000313" key="4">
    <source>
        <dbReference type="Proteomes" id="UP001617669"/>
    </source>
</evidence>